<dbReference type="GO" id="GO:0015097">
    <property type="term" value="F:mercury ion transmembrane transporter activity"/>
    <property type="evidence" value="ECO:0007669"/>
    <property type="project" value="InterPro"/>
</dbReference>
<reference evidence="1" key="1">
    <citation type="submission" date="2020-05" db="EMBL/GenBank/DDBJ databases">
        <title>Chitinophaga laudate sp. nov., isolated from a tropical peat swamp.</title>
        <authorList>
            <person name="Goh C.B.S."/>
            <person name="Lee M.S."/>
            <person name="Parimannan S."/>
            <person name="Pasbakhsh P."/>
            <person name="Yule C.M."/>
            <person name="Rajandas H."/>
            <person name="Loke S."/>
            <person name="Croft L."/>
            <person name="Tan J.B.L."/>
        </authorList>
    </citation>
    <scope>NUCLEOTIDE SEQUENCE</scope>
    <source>
        <strain evidence="1">Mgbs1</strain>
    </source>
</reference>
<dbReference type="Proteomes" id="UP000281028">
    <property type="component" value="Unassembled WGS sequence"/>
</dbReference>
<name>A0A3S1CZM5_9BACT</name>
<dbReference type="InterPro" id="IPR004891">
    <property type="entry name" value="Mercury-R_MerC"/>
</dbReference>
<dbReference type="Pfam" id="PF03203">
    <property type="entry name" value="MerC"/>
    <property type="match status" value="1"/>
</dbReference>
<keyword evidence="2" id="KW-1185">Reference proteome</keyword>
<protein>
    <submittedName>
        <fullName evidence="1">MerC domain-containing protein</fullName>
    </submittedName>
</protein>
<organism evidence="1 2">
    <name type="scientific">Chitinophaga solisilvae</name>
    <dbReference type="NCBI Taxonomy" id="1233460"/>
    <lineage>
        <taxon>Bacteria</taxon>
        <taxon>Pseudomonadati</taxon>
        <taxon>Bacteroidota</taxon>
        <taxon>Chitinophagia</taxon>
        <taxon>Chitinophagales</taxon>
        <taxon>Chitinophagaceae</taxon>
        <taxon>Chitinophaga</taxon>
    </lineage>
</organism>
<dbReference type="EMBL" id="RIAR02000001">
    <property type="protein sequence ID" value="NSL89188.1"/>
    <property type="molecule type" value="Genomic_DNA"/>
</dbReference>
<gene>
    <name evidence="1" type="ORF">ECE50_020255</name>
</gene>
<accession>A0A3S1CZM5</accession>
<sequence length="132" mass="14473">MGENISRRMNLDTLGISASLLCAVHCAVLPLLLGALPLLGFELAENEMLEYGLLLSSFLIGCISLGRGYIRHHRRVMPLLLFAAGFALLLAGHFIPQAVLAEYYLICFGAAGIIAAHLINLRQSRHCRVHKH</sequence>
<proteinExistence type="predicted"/>
<comment type="caution">
    <text evidence="1">The sequence shown here is derived from an EMBL/GenBank/DDBJ whole genome shotgun (WGS) entry which is preliminary data.</text>
</comment>
<dbReference type="GO" id="GO:0016020">
    <property type="term" value="C:membrane"/>
    <property type="evidence" value="ECO:0007669"/>
    <property type="project" value="InterPro"/>
</dbReference>
<dbReference type="OrthoDB" id="5966279at2"/>
<evidence type="ECO:0000313" key="1">
    <source>
        <dbReference type="EMBL" id="NSL89188.1"/>
    </source>
</evidence>
<evidence type="ECO:0000313" key="2">
    <source>
        <dbReference type="Proteomes" id="UP000281028"/>
    </source>
</evidence>
<dbReference type="AlphaFoldDB" id="A0A3S1CZM5"/>